<gene>
    <name evidence="6" type="ORF">AS194_00875</name>
</gene>
<organism evidence="6 7">
    <name type="scientific">Psychrobacter piscatorii</name>
    <dbReference type="NCBI Taxonomy" id="554343"/>
    <lineage>
        <taxon>Bacteria</taxon>
        <taxon>Pseudomonadati</taxon>
        <taxon>Pseudomonadota</taxon>
        <taxon>Gammaproteobacteria</taxon>
        <taxon>Moraxellales</taxon>
        <taxon>Moraxellaceae</taxon>
        <taxon>Psychrobacter</taxon>
    </lineage>
</organism>
<dbReference type="RefSeq" id="WP_058024163.1">
    <property type="nucleotide sequence ID" value="NZ_LNDJ01000052.1"/>
</dbReference>
<comment type="caution">
    <text evidence="6">The sequence shown here is derived from an EMBL/GenBank/DDBJ whole genome shotgun (WGS) entry which is preliminary data.</text>
</comment>
<dbReference type="PANTHER" id="PTHR47806:SF1">
    <property type="entry name" value="RIBOSOMAL PROTEIN UL3 GLUTAMINE METHYLTRANSFERASE"/>
    <property type="match status" value="1"/>
</dbReference>
<dbReference type="InterPro" id="IPR004556">
    <property type="entry name" value="HemK-like"/>
</dbReference>
<dbReference type="Pfam" id="PF05175">
    <property type="entry name" value="MTS"/>
    <property type="match status" value="1"/>
</dbReference>
<dbReference type="Gene3D" id="3.40.50.150">
    <property type="entry name" value="Vaccinia Virus protein VP39"/>
    <property type="match status" value="1"/>
</dbReference>
<dbReference type="EMBL" id="LNDJ01000052">
    <property type="protein sequence ID" value="KRU23019.1"/>
    <property type="molecule type" value="Genomic_DNA"/>
</dbReference>
<dbReference type="InterPro" id="IPR017127">
    <property type="entry name" value="Ribosome_uL3_MTase"/>
</dbReference>
<dbReference type="GO" id="GO:0003676">
    <property type="term" value="F:nucleic acid binding"/>
    <property type="evidence" value="ECO:0007669"/>
    <property type="project" value="InterPro"/>
</dbReference>
<dbReference type="CDD" id="cd02440">
    <property type="entry name" value="AdoMet_MTases"/>
    <property type="match status" value="1"/>
</dbReference>
<evidence type="ECO:0000256" key="2">
    <source>
        <dbReference type="ARBA" id="ARBA00022679"/>
    </source>
</evidence>
<feature type="domain" description="Methyltransferase small" evidence="5">
    <location>
        <begin position="205"/>
        <end position="298"/>
    </location>
</feature>
<evidence type="ECO:0000256" key="3">
    <source>
        <dbReference type="ARBA" id="ARBA00022691"/>
    </source>
</evidence>
<accession>A0A0T6DT62</accession>
<keyword evidence="7" id="KW-1185">Reference proteome</keyword>
<keyword evidence="4" id="KW-0175">Coiled coil</keyword>
<keyword evidence="2 6" id="KW-0808">Transferase</keyword>
<name>A0A0T6DT62_9GAMM</name>
<keyword evidence="6" id="KW-0687">Ribonucleoprotein</keyword>
<keyword evidence="6" id="KW-0689">Ribosomal protein</keyword>
<dbReference type="AlphaFoldDB" id="A0A0T6DT62"/>
<dbReference type="GO" id="GO:0005840">
    <property type="term" value="C:ribosome"/>
    <property type="evidence" value="ECO:0007669"/>
    <property type="project" value="UniProtKB-KW"/>
</dbReference>
<evidence type="ECO:0000313" key="7">
    <source>
        <dbReference type="Proteomes" id="UP000051202"/>
    </source>
</evidence>
<evidence type="ECO:0000256" key="1">
    <source>
        <dbReference type="ARBA" id="ARBA00022603"/>
    </source>
</evidence>
<dbReference type="PANTHER" id="PTHR47806">
    <property type="entry name" value="50S RIBOSOMAL PROTEIN L3 GLUTAMINE METHYLTRANSFERASE"/>
    <property type="match status" value="1"/>
</dbReference>
<dbReference type="InterPro" id="IPR029063">
    <property type="entry name" value="SAM-dependent_MTases_sf"/>
</dbReference>
<dbReference type="SUPFAM" id="SSF53335">
    <property type="entry name" value="S-adenosyl-L-methionine-dependent methyltransferases"/>
    <property type="match status" value="1"/>
</dbReference>
<dbReference type="GO" id="GO:0036009">
    <property type="term" value="F:protein-glutamine N-methyltransferase activity"/>
    <property type="evidence" value="ECO:0007669"/>
    <property type="project" value="InterPro"/>
</dbReference>
<dbReference type="InterPro" id="IPR002052">
    <property type="entry name" value="DNA_methylase_N6_adenine_CS"/>
</dbReference>
<reference evidence="6 7" key="1">
    <citation type="submission" date="2015-11" db="EMBL/GenBank/DDBJ databases">
        <title>Permanent draft genome of Psychrobacter piscatorii LQ58.</title>
        <authorList>
            <person name="Zhou M."/>
            <person name="Dong B."/>
            <person name="Liu Q."/>
        </authorList>
    </citation>
    <scope>NUCLEOTIDE SEQUENCE [LARGE SCALE GENOMIC DNA]</scope>
    <source>
        <strain evidence="6 7">LQ58</strain>
    </source>
</reference>
<dbReference type="STRING" id="554343.AS194_00875"/>
<keyword evidence="3" id="KW-0949">S-adenosyl-L-methionine</keyword>
<dbReference type="GO" id="GO:0005829">
    <property type="term" value="C:cytosol"/>
    <property type="evidence" value="ECO:0007669"/>
    <property type="project" value="TreeGrafter"/>
</dbReference>
<dbReference type="InterPro" id="IPR007848">
    <property type="entry name" value="Small_mtfrase_dom"/>
</dbReference>
<evidence type="ECO:0000256" key="4">
    <source>
        <dbReference type="SAM" id="Coils"/>
    </source>
</evidence>
<sequence length="391" mass="43892">MSEDQTMSAEEFQNQYFNDDESEGLDGEMEYDLETGLLGEHDELANLQAELNEAREQLVSIRDFIRFSVTQLRNYDVVVAQGTTDEFAEASAIVLHSLSLDWSANEQILDCRLTTSEKQAVLGLLEERIAERKPLSYLINLSYFCDLPFYVDERVLIPRSPIAELIRQQFHPYFDVTELAKPLGVSPNEKSAVFYDHGLDVKQLSQPERILDLCTGSGCIAIALATRFVDALVDAIDIDKGALDVAMVNVDHHDLGHQVNVIESDLFAKIPAENQYELIVTNPPYVDAAIMADLPPEFLYEPEHALAAGQDGLDLVHRILFEAPDYLSPDGLLVCEVGDSEWALKQAYPEIQFDWLKFAHGGHGVFAITYDELVANRQLFAAYVQLLDSMQ</sequence>
<evidence type="ECO:0000313" key="6">
    <source>
        <dbReference type="EMBL" id="KRU23019.1"/>
    </source>
</evidence>
<dbReference type="Proteomes" id="UP000051202">
    <property type="component" value="Unassembled WGS sequence"/>
</dbReference>
<feature type="coiled-coil region" evidence="4">
    <location>
        <begin position="37"/>
        <end position="64"/>
    </location>
</feature>
<keyword evidence="1 6" id="KW-0489">Methyltransferase</keyword>
<protein>
    <submittedName>
        <fullName evidence="6">Protein-(Glutamine-N5) methyltransferase, ribosomal protein L3-specific</fullName>
    </submittedName>
</protein>
<dbReference type="GO" id="GO:0032259">
    <property type="term" value="P:methylation"/>
    <property type="evidence" value="ECO:0007669"/>
    <property type="project" value="UniProtKB-KW"/>
</dbReference>
<proteinExistence type="predicted"/>
<dbReference type="NCBIfam" id="TIGR03533">
    <property type="entry name" value="L3_gln_methyl"/>
    <property type="match status" value="1"/>
</dbReference>
<dbReference type="PROSITE" id="PS00092">
    <property type="entry name" value="N6_MTASE"/>
    <property type="match status" value="1"/>
</dbReference>
<evidence type="ECO:0000259" key="5">
    <source>
        <dbReference type="Pfam" id="PF05175"/>
    </source>
</evidence>
<dbReference type="NCBIfam" id="TIGR00536">
    <property type="entry name" value="hemK_fam"/>
    <property type="match status" value="1"/>
</dbReference>